<dbReference type="PATRIC" id="fig|1095741.3.peg.759"/>
<protein>
    <submittedName>
        <fullName evidence="4">ABC transporter, substrate-binding protein, family 3</fullName>
    </submittedName>
</protein>
<feature type="domain" description="Ionotropic glutamate receptor C-terminal" evidence="3">
    <location>
        <begin position="74"/>
        <end position="298"/>
    </location>
</feature>
<dbReference type="InterPro" id="IPR001320">
    <property type="entry name" value="Iontro_rcpt_C"/>
</dbReference>
<keyword evidence="1" id="KW-0732">Signal</keyword>
<dbReference type="EMBL" id="AJKQ01000008">
    <property type="protein sequence ID" value="EIC75988.1"/>
    <property type="molecule type" value="Genomic_DNA"/>
</dbReference>
<reference evidence="4 5" key="1">
    <citation type="submission" date="2012-03" db="EMBL/GenBank/DDBJ databases">
        <authorList>
            <person name="Durkin A.S."/>
            <person name="McCorrison J."/>
            <person name="Torralba M."/>
            <person name="Gillis M."/>
            <person name="Methe B."/>
            <person name="Sutton G."/>
            <person name="Nelson K.E."/>
        </authorList>
    </citation>
    <scope>NUCLEOTIDE SEQUENCE [LARGE SCALE GENOMIC DNA]</scope>
    <source>
        <strain evidence="4 5">SK610</strain>
    </source>
</reference>
<feature type="domain" description="Solute-binding protein family 3/N-terminal" evidence="2">
    <location>
        <begin position="74"/>
        <end position="296"/>
    </location>
</feature>
<dbReference type="PANTHER" id="PTHR35936">
    <property type="entry name" value="MEMBRANE-BOUND LYTIC MUREIN TRANSGLYCOSYLASE F"/>
    <property type="match status" value="1"/>
</dbReference>
<evidence type="ECO:0000313" key="4">
    <source>
        <dbReference type="EMBL" id="EIC75988.1"/>
    </source>
</evidence>
<dbReference type="CDD" id="cd13620">
    <property type="entry name" value="PBP2_GltS"/>
    <property type="match status" value="1"/>
</dbReference>
<evidence type="ECO:0000313" key="5">
    <source>
        <dbReference type="Proteomes" id="UP000004548"/>
    </source>
</evidence>
<dbReference type="InterPro" id="IPR001638">
    <property type="entry name" value="Solute-binding_3/MltF_N"/>
</dbReference>
<dbReference type="SUPFAM" id="SSF53850">
    <property type="entry name" value="Periplasmic binding protein-like II"/>
    <property type="match status" value="1"/>
</dbReference>
<dbReference type="PANTHER" id="PTHR35936:SF17">
    <property type="entry name" value="ARGININE-BINDING EXTRACELLULAR PROTEIN ARTP"/>
    <property type="match status" value="1"/>
</dbReference>
<accession>I0Q3Y6</accession>
<evidence type="ECO:0000259" key="2">
    <source>
        <dbReference type="SMART" id="SM00062"/>
    </source>
</evidence>
<dbReference type="Proteomes" id="UP000004548">
    <property type="component" value="Unassembled WGS sequence"/>
</dbReference>
<sequence length="304" mass="33173">MKRIVLQSKSLKELTTIFKRVIIIQEKQKGRLFMKFKKWILVVCSMLASMVLVACQSSTDSSQSAVDAIKQKGKLVVATSPDYAPFEFQALVDGKNQVVGADIDMAQAIADELGVKLEISSMSFDNVLTSLQTGKADLAIAGISATDERKEVFDFSIPYYENKMSFLVRKADLDKYKDLSSLASANIAAQKGTVPETMVKEQLPNAQLTSLTNMGEAVNELQAGKVDAVHMDEPVALSYAGKNSDLAVASVNLTMKDGEANAVAIKKDQSDLKAVVDKVIQKLKDEGTYQTYLEKAAKLTEVEQ</sequence>
<evidence type="ECO:0000259" key="3">
    <source>
        <dbReference type="SMART" id="SM00079"/>
    </source>
</evidence>
<gene>
    <name evidence="4" type="ORF">HMPREF1115_0277</name>
</gene>
<organism evidence="4 5">
    <name type="scientific">Streptococcus oralis SK610</name>
    <dbReference type="NCBI Taxonomy" id="1095741"/>
    <lineage>
        <taxon>Bacteria</taxon>
        <taxon>Bacillati</taxon>
        <taxon>Bacillota</taxon>
        <taxon>Bacilli</taxon>
        <taxon>Lactobacillales</taxon>
        <taxon>Streptococcaceae</taxon>
        <taxon>Streptococcus</taxon>
    </lineage>
</organism>
<proteinExistence type="predicted"/>
<name>I0Q3Y6_STROR</name>
<dbReference type="Pfam" id="PF00497">
    <property type="entry name" value="SBP_bac_3"/>
    <property type="match status" value="1"/>
</dbReference>
<dbReference type="GO" id="GO:0016020">
    <property type="term" value="C:membrane"/>
    <property type="evidence" value="ECO:0007669"/>
    <property type="project" value="InterPro"/>
</dbReference>
<evidence type="ECO:0000256" key="1">
    <source>
        <dbReference type="ARBA" id="ARBA00022729"/>
    </source>
</evidence>
<comment type="caution">
    <text evidence="4">The sequence shown here is derived from an EMBL/GenBank/DDBJ whole genome shotgun (WGS) entry which is preliminary data.</text>
</comment>
<dbReference type="SMART" id="SM00062">
    <property type="entry name" value="PBPb"/>
    <property type="match status" value="1"/>
</dbReference>
<dbReference type="Gene3D" id="3.40.190.10">
    <property type="entry name" value="Periplasmic binding protein-like II"/>
    <property type="match status" value="2"/>
</dbReference>
<dbReference type="AlphaFoldDB" id="I0Q3Y6"/>
<dbReference type="GO" id="GO:0015276">
    <property type="term" value="F:ligand-gated monoatomic ion channel activity"/>
    <property type="evidence" value="ECO:0007669"/>
    <property type="project" value="InterPro"/>
</dbReference>
<dbReference type="SMART" id="SM00079">
    <property type="entry name" value="PBPe"/>
    <property type="match status" value="1"/>
</dbReference>